<evidence type="ECO:0000313" key="1">
    <source>
        <dbReference type="EMBL" id="NQE38016.1"/>
    </source>
</evidence>
<gene>
    <name evidence="1" type="ORF">E5S67_05798</name>
</gene>
<reference evidence="1 2" key="1">
    <citation type="journal article" date="2020" name="Sci. Rep.">
        <title>A novel cyanobacterial geosmin producer, revising GeoA distribution and dispersion patterns in Bacteria.</title>
        <authorList>
            <person name="Churro C."/>
            <person name="Semedo-Aguiar A.P."/>
            <person name="Silva A.D."/>
            <person name="Pereira-Leal J.B."/>
            <person name="Leite R.B."/>
        </authorList>
    </citation>
    <scope>NUCLEOTIDE SEQUENCE [LARGE SCALE GENOMIC DNA]</scope>
    <source>
        <strain evidence="1 2">IPMA8</strain>
    </source>
</reference>
<dbReference type="EMBL" id="SRRZ01000170">
    <property type="protein sequence ID" value="NQE38016.1"/>
    <property type="molecule type" value="Genomic_DNA"/>
</dbReference>
<protein>
    <submittedName>
        <fullName evidence="1">Uncharacterized protein</fullName>
    </submittedName>
</protein>
<sequence length="69" mass="7925">MYKIMQRSQFAYTAIKYGQSIFDFRLTESIQDTSPRIHPSRNKKPVSDKGASEFIRGVNASIENLKSKI</sequence>
<proteinExistence type="predicted"/>
<keyword evidence="2" id="KW-1185">Reference proteome</keyword>
<dbReference type="Proteomes" id="UP000702425">
    <property type="component" value="Unassembled WGS sequence"/>
</dbReference>
<name>A0ABX2D624_9CYAN</name>
<organism evidence="1 2">
    <name type="scientific">Microcoleus asticus IPMA8</name>
    <dbReference type="NCBI Taxonomy" id="2563858"/>
    <lineage>
        <taxon>Bacteria</taxon>
        <taxon>Bacillati</taxon>
        <taxon>Cyanobacteriota</taxon>
        <taxon>Cyanophyceae</taxon>
        <taxon>Oscillatoriophycideae</taxon>
        <taxon>Oscillatoriales</taxon>
        <taxon>Microcoleaceae</taxon>
        <taxon>Microcoleus</taxon>
        <taxon>Microcoleus asticus</taxon>
    </lineage>
</organism>
<evidence type="ECO:0000313" key="2">
    <source>
        <dbReference type="Proteomes" id="UP000702425"/>
    </source>
</evidence>
<comment type="caution">
    <text evidence="1">The sequence shown here is derived from an EMBL/GenBank/DDBJ whole genome shotgun (WGS) entry which is preliminary data.</text>
</comment>
<accession>A0ABX2D624</accession>